<dbReference type="InterPro" id="IPR036870">
    <property type="entry name" value="Ribosomal_bS18_sf"/>
</dbReference>
<evidence type="ECO:0000313" key="4">
    <source>
        <dbReference type="EMBL" id="VAW35347.1"/>
    </source>
</evidence>
<dbReference type="GO" id="GO:0022627">
    <property type="term" value="C:cytosolic small ribosomal subunit"/>
    <property type="evidence" value="ECO:0007669"/>
    <property type="project" value="TreeGrafter"/>
</dbReference>
<dbReference type="PRINTS" id="PR00974">
    <property type="entry name" value="RIBOSOMALS18"/>
</dbReference>
<dbReference type="InterPro" id="IPR001648">
    <property type="entry name" value="Ribosomal_bS18"/>
</dbReference>
<dbReference type="GO" id="GO:0003735">
    <property type="term" value="F:structural constituent of ribosome"/>
    <property type="evidence" value="ECO:0007669"/>
    <property type="project" value="InterPro"/>
</dbReference>
<dbReference type="NCBIfam" id="TIGR00165">
    <property type="entry name" value="S18"/>
    <property type="match status" value="1"/>
</dbReference>
<dbReference type="SUPFAM" id="SSF46911">
    <property type="entry name" value="Ribosomal protein S18"/>
    <property type="match status" value="1"/>
</dbReference>
<dbReference type="AlphaFoldDB" id="A0A3B0VAX9"/>
<dbReference type="Gene3D" id="4.10.640.10">
    <property type="entry name" value="Ribosomal protein S18"/>
    <property type="match status" value="1"/>
</dbReference>
<dbReference type="GO" id="GO:0006412">
    <property type="term" value="P:translation"/>
    <property type="evidence" value="ECO:0007669"/>
    <property type="project" value="InterPro"/>
</dbReference>
<dbReference type="PANTHER" id="PTHR13479">
    <property type="entry name" value="30S RIBOSOMAL PROTEIN S18"/>
    <property type="match status" value="1"/>
</dbReference>
<evidence type="ECO:0000256" key="1">
    <source>
        <dbReference type="ARBA" id="ARBA00005589"/>
    </source>
</evidence>
<comment type="similarity">
    <text evidence="1">Belongs to the bacterial ribosomal protein bS18 family.</text>
</comment>
<protein>
    <submittedName>
        <fullName evidence="4">SSU ribosomal protein S18p @ SSU ribosomal protein S18p, zinc-dependent</fullName>
    </submittedName>
</protein>
<dbReference type="EMBL" id="UOEX01000125">
    <property type="protein sequence ID" value="VAW35347.1"/>
    <property type="molecule type" value="Genomic_DNA"/>
</dbReference>
<dbReference type="PANTHER" id="PTHR13479:SF40">
    <property type="entry name" value="SMALL RIBOSOMAL SUBUNIT PROTEIN BS18M"/>
    <property type="match status" value="1"/>
</dbReference>
<keyword evidence="3" id="KW-0687">Ribonucleoprotein</keyword>
<reference evidence="4" key="1">
    <citation type="submission" date="2018-06" db="EMBL/GenBank/DDBJ databases">
        <authorList>
            <person name="Zhirakovskaya E."/>
        </authorList>
    </citation>
    <scope>NUCLEOTIDE SEQUENCE</scope>
</reference>
<dbReference type="Pfam" id="PF01084">
    <property type="entry name" value="Ribosomal_S18"/>
    <property type="match status" value="1"/>
</dbReference>
<accession>A0A3B0VAX9</accession>
<gene>
    <name evidence="4" type="ORF">MNBD_DELTA03-1547</name>
</gene>
<evidence type="ECO:0000256" key="2">
    <source>
        <dbReference type="ARBA" id="ARBA00022980"/>
    </source>
</evidence>
<sequence length="85" mass="9827">MAAPTRQQYKKKTFIRKRICRFCADSSLAIDYKDVKTLTNFITDQGKIIPSRIYGNCAKHQRQCCEAIKRARQIALLPYSATTRL</sequence>
<dbReference type="GO" id="GO:0070181">
    <property type="term" value="F:small ribosomal subunit rRNA binding"/>
    <property type="evidence" value="ECO:0007669"/>
    <property type="project" value="TreeGrafter"/>
</dbReference>
<name>A0A3B0VAX9_9ZZZZ</name>
<dbReference type="HAMAP" id="MF_00270">
    <property type="entry name" value="Ribosomal_bS18"/>
    <property type="match status" value="1"/>
</dbReference>
<keyword evidence="2 4" id="KW-0689">Ribosomal protein</keyword>
<dbReference type="InterPro" id="IPR018275">
    <property type="entry name" value="Ribosomal_bS18_CS"/>
</dbReference>
<proteinExistence type="inferred from homology"/>
<evidence type="ECO:0000256" key="3">
    <source>
        <dbReference type="ARBA" id="ARBA00023274"/>
    </source>
</evidence>
<dbReference type="PROSITE" id="PS00057">
    <property type="entry name" value="RIBOSOMAL_S18"/>
    <property type="match status" value="1"/>
</dbReference>
<organism evidence="4">
    <name type="scientific">hydrothermal vent metagenome</name>
    <dbReference type="NCBI Taxonomy" id="652676"/>
    <lineage>
        <taxon>unclassified sequences</taxon>
        <taxon>metagenomes</taxon>
        <taxon>ecological metagenomes</taxon>
    </lineage>
</organism>